<dbReference type="EMBL" id="CP097899">
    <property type="protein sequence ID" value="URN94328.1"/>
    <property type="molecule type" value="Genomic_DNA"/>
</dbReference>
<sequence length="211" mass="23774">MSQKVAEKQVEPTGKRSITLAVTLVLLVASLMLNVLFSTKNMSYGQDQKVEIGEHIVQHLTTFNEKNTLLMQYVYDIVDLSPEDHKLARLTAAHAVPLVVELKQEMSQLIVIATEFKQATFSTEDTEQLEWLTLIEDQLQLIASVEGQLTQAELDELNAMIEGSEYLAQTVNSFNFKVEGNKNAMIRLGNGFDWIEQVQAIEQYVNVEAVQ</sequence>
<keyword evidence="1" id="KW-1133">Transmembrane helix</keyword>
<gene>
    <name evidence="2" type="ORF">NAG76_21310</name>
</gene>
<name>A0A9J6ZEK5_9BACL</name>
<dbReference type="AlphaFoldDB" id="A0A9J6ZEK5"/>
<protein>
    <submittedName>
        <fullName evidence="2">Uncharacterized protein</fullName>
    </submittedName>
</protein>
<evidence type="ECO:0000313" key="2">
    <source>
        <dbReference type="EMBL" id="URN94328.1"/>
    </source>
</evidence>
<organism evidence="2 3">
    <name type="scientific">Candidatus Pristimantibacillus lignocellulolyticus</name>
    <dbReference type="NCBI Taxonomy" id="2994561"/>
    <lineage>
        <taxon>Bacteria</taxon>
        <taxon>Bacillati</taxon>
        <taxon>Bacillota</taxon>
        <taxon>Bacilli</taxon>
        <taxon>Bacillales</taxon>
        <taxon>Paenibacillaceae</taxon>
        <taxon>Candidatus Pristimantibacillus</taxon>
    </lineage>
</organism>
<dbReference type="KEGG" id="plig:NAG76_21310"/>
<keyword evidence="1" id="KW-0472">Membrane</keyword>
<keyword evidence="1" id="KW-0812">Transmembrane</keyword>
<reference evidence="2" key="1">
    <citation type="submission" date="2022-05" db="EMBL/GenBank/DDBJ databases">
        <title>Novel bacterial taxa in a minimal lignocellulolytic consortium and its capacity to transform plastics disclosed by genome-resolved metagenomics.</title>
        <authorList>
            <person name="Rodriguez C.A.D."/>
            <person name="Diaz-Garcia L."/>
            <person name="Herrera K."/>
            <person name="Tarazona N.A."/>
            <person name="Sproer C."/>
            <person name="Overmann J."/>
            <person name="Jimenez D.J."/>
        </authorList>
    </citation>
    <scope>NUCLEOTIDE SEQUENCE</scope>
    <source>
        <strain evidence="2">MAG5</strain>
    </source>
</reference>
<evidence type="ECO:0000313" key="3">
    <source>
        <dbReference type="Proteomes" id="UP001056756"/>
    </source>
</evidence>
<proteinExistence type="predicted"/>
<evidence type="ECO:0000256" key="1">
    <source>
        <dbReference type="SAM" id="Phobius"/>
    </source>
</evidence>
<dbReference type="Proteomes" id="UP001056756">
    <property type="component" value="Chromosome"/>
</dbReference>
<accession>A0A9J6ZEK5</accession>
<feature type="transmembrane region" description="Helical" evidence="1">
    <location>
        <begin position="18"/>
        <end position="37"/>
    </location>
</feature>